<keyword evidence="3" id="KW-1185">Reference proteome</keyword>
<evidence type="ECO:0000313" key="3">
    <source>
        <dbReference type="Proteomes" id="UP000190162"/>
    </source>
</evidence>
<accession>A0A1T4W5S0</accession>
<dbReference type="AlphaFoldDB" id="A0A1T4W5S0"/>
<dbReference type="EMBL" id="FUXU01000158">
    <property type="protein sequence ID" value="SKA72385.1"/>
    <property type="molecule type" value="Genomic_DNA"/>
</dbReference>
<organism evidence="2 3">
    <name type="scientific">Enterovibrio nigricans DSM 22720</name>
    <dbReference type="NCBI Taxonomy" id="1121868"/>
    <lineage>
        <taxon>Bacteria</taxon>
        <taxon>Pseudomonadati</taxon>
        <taxon>Pseudomonadota</taxon>
        <taxon>Gammaproteobacteria</taxon>
        <taxon>Vibrionales</taxon>
        <taxon>Vibrionaceae</taxon>
        <taxon>Enterovibrio</taxon>
    </lineage>
</organism>
<keyword evidence="1" id="KW-0812">Transmembrane</keyword>
<reference evidence="3" key="1">
    <citation type="submission" date="2017-02" db="EMBL/GenBank/DDBJ databases">
        <authorList>
            <person name="Varghese N."/>
            <person name="Submissions S."/>
        </authorList>
    </citation>
    <scope>NUCLEOTIDE SEQUENCE [LARGE SCALE GENOMIC DNA]</scope>
    <source>
        <strain evidence="3">DSM 22720</strain>
    </source>
</reference>
<dbReference type="Proteomes" id="UP000190162">
    <property type="component" value="Unassembled WGS sequence"/>
</dbReference>
<keyword evidence="1" id="KW-0472">Membrane</keyword>
<sequence length="51" mass="5948">MSSNRIKQQSHSAMILLFIRTTIMAVLLKHLNVIIMPSWVFLDFALVIRLH</sequence>
<feature type="transmembrane region" description="Helical" evidence="1">
    <location>
        <begin position="12"/>
        <end position="28"/>
    </location>
</feature>
<evidence type="ECO:0000256" key="1">
    <source>
        <dbReference type="SAM" id="Phobius"/>
    </source>
</evidence>
<gene>
    <name evidence="2" type="ORF">SAMN02745132_04752</name>
</gene>
<keyword evidence="1" id="KW-1133">Transmembrane helix</keyword>
<name>A0A1T4W5S0_9GAMM</name>
<evidence type="ECO:0000313" key="2">
    <source>
        <dbReference type="EMBL" id="SKA72385.1"/>
    </source>
</evidence>
<evidence type="ECO:0008006" key="4">
    <source>
        <dbReference type="Google" id="ProtNLM"/>
    </source>
</evidence>
<protein>
    <recommendedName>
        <fullName evidence="4">Transmembrane protein</fullName>
    </recommendedName>
</protein>
<proteinExistence type="predicted"/>